<comment type="caution">
    <text evidence="2">The sequence shown here is derived from an EMBL/GenBank/DDBJ whole genome shotgun (WGS) entry which is preliminary data.</text>
</comment>
<reference evidence="3" key="1">
    <citation type="journal article" date="2019" name="Int. J. Syst. Evol. Microbiol.">
        <title>The Global Catalogue of Microorganisms (GCM) 10K type strain sequencing project: providing services to taxonomists for standard genome sequencing and annotation.</title>
        <authorList>
            <consortium name="The Broad Institute Genomics Platform"/>
            <consortium name="The Broad Institute Genome Sequencing Center for Infectious Disease"/>
            <person name="Wu L."/>
            <person name="Ma J."/>
        </authorList>
    </citation>
    <scope>NUCLEOTIDE SEQUENCE [LARGE SCALE GENOMIC DNA]</scope>
    <source>
        <strain evidence="3">CGMCC 1.13718</strain>
    </source>
</reference>
<keyword evidence="1" id="KW-0472">Membrane</keyword>
<feature type="transmembrane region" description="Helical" evidence="1">
    <location>
        <begin position="38"/>
        <end position="56"/>
    </location>
</feature>
<gene>
    <name evidence="2" type="ORF">ACFPDQ_03285</name>
</gene>
<protein>
    <submittedName>
        <fullName evidence="2">Uncharacterized protein</fullName>
    </submittedName>
</protein>
<dbReference type="RefSeq" id="WP_119330221.1">
    <property type="nucleotide sequence ID" value="NZ_JBHSJH010000001.1"/>
</dbReference>
<evidence type="ECO:0000313" key="3">
    <source>
        <dbReference type="Proteomes" id="UP001595926"/>
    </source>
</evidence>
<keyword evidence="3" id="KW-1185">Reference proteome</keyword>
<evidence type="ECO:0000313" key="2">
    <source>
        <dbReference type="EMBL" id="MFC4892071.1"/>
    </source>
</evidence>
<feature type="transmembrane region" description="Helical" evidence="1">
    <location>
        <begin position="7"/>
        <end position="26"/>
    </location>
</feature>
<dbReference type="Proteomes" id="UP001595926">
    <property type="component" value="Unassembled WGS sequence"/>
</dbReference>
<feature type="transmembrane region" description="Helical" evidence="1">
    <location>
        <begin position="101"/>
        <end position="119"/>
    </location>
</feature>
<feature type="transmembrane region" description="Helical" evidence="1">
    <location>
        <begin position="63"/>
        <end position="81"/>
    </location>
</feature>
<sequence length="137" mass="15833">MNKKFYYYLLVFMLCTFILINWMIIVSLSSSFGLLEAFIMYSPIYQIGLVVFLILVINKVKGVFILLSIFSGFFLITSPILGDNTAKMLYFTMIQGNLSGFLFFLFACLIPFTSLVAWFDGSIRTTYKYIIKRKQKA</sequence>
<name>A0ABV9TAB0_9GAMM</name>
<organism evidence="2 3">
    <name type="scientific">Pseudofrancisella aestuarii</name>
    <dbReference type="NCBI Taxonomy" id="2670347"/>
    <lineage>
        <taxon>Bacteria</taxon>
        <taxon>Pseudomonadati</taxon>
        <taxon>Pseudomonadota</taxon>
        <taxon>Gammaproteobacteria</taxon>
        <taxon>Thiotrichales</taxon>
        <taxon>Francisellaceae</taxon>
        <taxon>Pseudofrancisella</taxon>
    </lineage>
</organism>
<accession>A0ABV9TAB0</accession>
<evidence type="ECO:0000256" key="1">
    <source>
        <dbReference type="SAM" id="Phobius"/>
    </source>
</evidence>
<keyword evidence="1" id="KW-0812">Transmembrane</keyword>
<keyword evidence="1" id="KW-1133">Transmembrane helix</keyword>
<dbReference type="EMBL" id="JBHSJH010000001">
    <property type="protein sequence ID" value="MFC4892071.1"/>
    <property type="molecule type" value="Genomic_DNA"/>
</dbReference>
<proteinExistence type="predicted"/>